<comment type="catalytic activity">
    <reaction evidence="1">
        <text>ATP + protein L-histidine = ADP + protein N-phospho-L-histidine.</text>
        <dbReference type="EC" id="2.7.13.3"/>
    </reaction>
</comment>
<dbReference type="InterPro" id="IPR004358">
    <property type="entry name" value="Sig_transdc_His_kin-like_C"/>
</dbReference>
<gene>
    <name evidence="9" type="ORF">GEAMG1_1387</name>
</gene>
<keyword evidence="3" id="KW-0597">Phosphoprotein</keyword>
<dbReference type="GO" id="GO:0004673">
    <property type="term" value="F:protein histidine kinase activity"/>
    <property type="evidence" value="ECO:0007669"/>
    <property type="project" value="UniProtKB-EC"/>
</dbReference>
<dbReference type="InterPro" id="IPR000700">
    <property type="entry name" value="PAS-assoc_C"/>
</dbReference>
<dbReference type="Gene3D" id="3.30.450.20">
    <property type="entry name" value="PAS domain"/>
    <property type="match status" value="2"/>
</dbReference>
<accession>A0ABM9D7T3</accession>
<evidence type="ECO:0000256" key="3">
    <source>
        <dbReference type="ARBA" id="ARBA00022553"/>
    </source>
</evidence>
<feature type="domain" description="Histidine kinase" evidence="6">
    <location>
        <begin position="440"/>
        <end position="675"/>
    </location>
</feature>
<dbReference type="InterPro" id="IPR003661">
    <property type="entry name" value="HisK_dim/P_dom"/>
</dbReference>
<dbReference type="Gene3D" id="1.10.287.130">
    <property type="match status" value="1"/>
</dbReference>
<proteinExistence type="predicted"/>
<evidence type="ECO:0000259" key="7">
    <source>
        <dbReference type="PROSITE" id="PS50112"/>
    </source>
</evidence>
<organism evidence="9 10">
    <name type="scientific">Trichlorobacter ammonificans</name>
    <dbReference type="NCBI Taxonomy" id="2916410"/>
    <lineage>
        <taxon>Bacteria</taxon>
        <taxon>Pseudomonadati</taxon>
        <taxon>Thermodesulfobacteriota</taxon>
        <taxon>Desulfuromonadia</taxon>
        <taxon>Geobacterales</taxon>
        <taxon>Geobacteraceae</taxon>
        <taxon>Trichlorobacter</taxon>
    </lineage>
</organism>
<dbReference type="Pfam" id="PF02518">
    <property type="entry name" value="HATPase_c"/>
    <property type="match status" value="1"/>
</dbReference>
<dbReference type="EC" id="2.7.13.3" evidence="2"/>
<evidence type="ECO:0000256" key="5">
    <source>
        <dbReference type="ARBA" id="ARBA00022777"/>
    </source>
</evidence>
<dbReference type="PRINTS" id="PR00344">
    <property type="entry name" value="BCTRLSENSOR"/>
</dbReference>
<dbReference type="RefSeq" id="WP_305732053.1">
    <property type="nucleotide sequence ID" value="NZ_OW150024.1"/>
</dbReference>
<dbReference type="CDD" id="cd16922">
    <property type="entry name" value="HATPase_EvgS-ArcB-TorS-like"/>
    <property type="match status" value="1"/>
</dbReference>
<dbReference type="Pfam" id="PF13426">
    <property type="entry name" value="PAS_9"/>
    <property type="match status" value="2"/>
</dbReference>
<dbReference type="InterPro" id="IPR036890">
    <property type="entry name" value="HATPase_C_sf"/>
</dbReference>
<reference evidence="9 10" key="1">
    <citation type="submission" date="2022-03" db="EMBL/GenBank/DDBJ databases">
        <authorList>
            <person name="Koch H."/>
        </authorList>
    </citation>
    <scope>NUCLEOTIDE SEQUENCE [LARGE SCALE GENOMIC DNA]</scope>
    <source>
        <strain evidence="9 10">G1</strain>
    </source>
</reference>
<dbReference type="PROSITE" id="PS50112">
    <property type="entry name" value="PAS"/>
    <property type="match status" value="2"/>
</dbReference>
<dbReference type="PANTHER" id="PTHR43047:SF63">
    <property type="entry name" value="HISTIDINE KINASE"/>
    <property type="match status" value="1"/>
</dbReference>
<dbReference type="SUPFAM" id="SSF55785">
    <property type="entry name" value="PYP-like sensor domain (PAS domain)"/>
    <property type="match status" value="2"/>
</dbReference>
<feature type="domain" description="PAS" evidence="7">
    <location>
        <begin position="167"/>
        <end position="237"/>
    </location>
</feature>
<feature type="domain" description="PAC" evidence="8">
    <location>
        <begin position="372"/>
        <end position="422"/>
    </location>
</feature>
<feature type="domain" description="PAC" evidence="8">
    <location>
        <begin position="241"/>
        <end position="293"/>
    </location>
</feature>
<dbReference type="Gene3D" id="3.30.565.10">
    <property type="entry name" value="Histidine kinase-like ATPase, C-terminal domain"/>
    <property type="match status" value="1"/>
</dbReference>
<dbReference type="Proteomes" id="UP001295463">
    <property type="component" value="Chromosome"/>
</dbReference>
<dbReference type="PROSITE" id="PS50113">
    <property type="entry name" value="PAC"/>
    <property type="match status" value="2"/>
</dbReference>
<dbReference type="InterPro" id="IPR003594">
    <property type="entry name" value="HATPase_dom"/>
</dbReference>
<dbReference type="SMART" id="SM00086">
    <property type="entry name" value="PAC"/>
    <property type="match status" value="2"/>
</dbReference>
<keyword evidence="5 9" id="KW-0418">Kinase</keyword>
<keyword evidence="10" id="KW-1185">Reference proteome</keyword>
<dbReference type="InterPro" id="IPR001610">
    <property type="entry name" value="PAC"/>
</dbReference>
<dbReference type="CDD" id="cd00082">
    <property type="entry name" value="HisKA"/>
    <property type="match status" value="1"/>
</dbReference>
<evidence type="ECO:0000256" key="1">
    <source>
        <dbReference type="ARBA" id="ARBA00000085"/>
    </source>
</evidence>
<dbReference type="Pfam" id="PF00512">
    <property type="entry name" value="HisKA"/>
    <property type="match status" value="1"/>
</dbReference>
<evidence type="ECO:0000256" key="4">
    <source>
        <dbReference type="ARBA" id="ARBA00022679"/>
    </source>
</evidence>
<evidence type="ECO:0000259" key="6">
    <source>
        <dbReference type="PROSITE" id="PS50109"/>
    </source>
</evidence>
<evidence type="ECO:0000256" key="2">
    <source>
        <dbReference type="ARBA" id="ARBA00012438"/>
    </source>
</evidence>
<dbReference type="CDD" id="cd00130">
    <property type="entry name" value="PAS"/>
    <property type="match status" value="2"/>
</dbReference>
<name>A0ABM9D7T3_9BACT</name>
<evidence type="ECO:0000313" key="10">
    <source>
        <dbReference type="Proteomes" id="UP001295463"/>
    </source>
</evidence>
<protein>
    <recommendedName>
        <fullName evidence="2">histidine kinase</fullName>
        <ecNumber evidence="2">2.7.13.3</ecNumber>
    </recommendedName>
</protein>
<evidence type="ECO:0000259" key="8">
    <source>
        <dbReference type="PROSITE" id="PS50113"/>
    </source>
</evidence>
<keyword evidence="4 9" id="KW-0808">Transferase</keyword>
<dbReference type="NCBIfam" id="TIGR00229">
    <property type="entry name" value="sensory_box"/>
    <property type="match status" value="2"/>
</dbReference>
<dbReference type="PANTHER" id="PTHR43047">
    <property type="entry name" value="TWO-COMPONENT HISTIDINE PROTEIN KINASE"/>
    <property type="match status" value="1"/>
</dbReference>
<dbReference type="SUPFAM" id="SSF55874">
    <property type="entry name" value="ATPase domain of HSP90 chaperone/DNA topoisomerase II/histidine kinase"/>
    <property type="match status" value="1"/>
</dbReference>
<dbReference type="InterPro" id="IPR000014">
    <property type="entry name" value="PAS"/>
</dbReference>
<sequence>MPEPDAAAKLPGARRDAMTLSDTTNLRGQSGKNDLLELLSHALDTLGSSLCLLSRHGDILFTNQAWGRFSAENDGSGDACSHNYFMVCERSARHGCSAAAEFLAGLRGVLDGTLPEFSYDYDCHSPAEQRWFTAHVTRFVWNRDFYLLVRHYNSTNRILAEEWSHEHRSRFQALFEQGAVGMAICNLQGRFIEANPAFRSITGFSRAELLQYSCREITHPEDLACDQPHLERLLRGESSTYTTEKRYIRKNGEPVWVQLTVSLLTDRHDRPVAYVSIVEDISLRKLALRTLQESEQRFSTLANAARDAIIMMDDQGLISYWNPAARDIFGYEADEVLGSDLHALLAPRRYHPTATAAVLAWSRSGCGDAIGRQSELVGQRKNGEEFHIELSLSSVPLQGRWIAIGILRDITLRKRTEEQLEQARYAAETANRAKTVFLANVSHELRSPLNAIIGFTELLHDDVDDSLTPQQKEYAGIVLQSSRHLLAIISQILDLSKIEAGEMTLNPEPLSPLEPITLAMTMVTARYQKKQIQLTEEHCPAVSRTMIRCDEVKLRQIMLNLLSNACKFTPEGGTVTVGSRLVERNDISGYLPLATGSGQRFVEIWVRDSGIGIREEDMPLLFLEFSQLDTTATRKHEGTGLGLALTRRLVEMHGGRIKATSSFGAGSCFSFILPV</sequence>
<dbReference type="SMART" id="SM00091">
    <property type="entry name" value="PAS"/>
    <property type="match status" value="3"/>
</dbReference>
<dbReference type="InterPro" id="IPR035965">
    <property type="entry name" value="PAS-like_dom_sf"/>
</dbReference>
<dbReference type="InterPro" id="IPR005467">
    <property type="entry name" value="His_kinase_dom"/>
</dbReference>
<dbReference type="SMART" id="SM00388">
    <property type="entry name" value="HisKA"/>
    <property type="match status" value="1"/>
</dbReference>
<evidence type="ECO:0000313" key="9">
    <source>
        <dbReference type="EMBL" id="CAH2031217.1"/>
    </source>
</evidence>
<dbReference type="SUPFAM" id="SSF47384">
    <property type="entry name" value="Homodimeric domain of signal transducing histidine kinase"/>
    <property type="match status" value="1"/>
</dbReference>
<dbReference type="PROSITE" id="PS50109">
    <property type="entry name" value="HIS_KIN"/>
    <property type="match status" value="1"/>
</dbReference>
<feature type="domain" description="PAS" evidence="7">
    <location>
        <begin position="294"/>
        <end position="347"/>
    </location>
</feature>
<dbReference type="EMBL" id="OW150024">
    <property type="protein sequence ID" value="CAH2031217.1"/>
    <property type="molecule type" value="Genomic_DNA"/>
</dbReference>
<dbReference type="InterPro" id="IPR036097">
    <property type="entry name" value="HisK_dim/P_sf"/>
</dbReference>
<dbReference type="SMART" id="SM00387">
    <property type="entry name" value="HATPase_c"/>
    <property type="match status" value="1"/>
</dbReference>